<comment type="caution">
    <text evidence="7">The sequence shown here is derived from an EMBL/GenBank/DDBJ whole genome shotgun (WGS) entry which is preliminary data.</text>
</comment>
<reference evidence="8" key="1">
    <citation type="journal article" date="2019" name="Int. J. Syst. Evol. Microbiol.">
        <title>The Global Catalogue of Microorganisms (GCM) 10K type strain sequencing project: providing services to taxonomists for standard genome sequencing and annotation.</title>
        <authorList>
            <consortium name="The Broad Institute Genomics Platform"/>
            <consortium name="The Broad Institute Genome Sequencing Center for Infectious Disease"/>
            <person name="Wu L."/>
            <person name="Ma J."/>
        </authorList>
    </citation>
    <scope>NUCLEOTIDE SEQUENCE [LARGE SCALE GENOMIC DNA]</scope>
    <source>
        <strain evidence="8">NBRC 102520</strain>
    </source>
</reference>
<dbReference type="PANTHER" id="PTHR43128:SF16">
    <property type="entry name" value="L-LACTATE DEHYDROGENASE"/>
    <property type="match status" value="1"/>
</dbReference>
<organism evidence="7 8">
    <name type="scientific">Bradyrhizobium iriomotense</name>
    <dbReference type="NCBI Taxonomy" id="441950"/>
    <lineage>
        <taxon>Bacteria</taxon>
        <taxon>Pseudomonadati</taxon>
        <taxon>Pseudomonadota</taxon>
        <taxon>Alphaproteobacteria</taxon>
        <taxon>Hyphomicrobiales</taxon>
        <taxon>Nitrobacteraceae</taxon>
        <taxon>Bradyrhizobium</taxon>
    </lineage>
</organism>
<evidence type="ECO:0000259" key="5">
    <source>
        <dbReference type="Pfam" id="PF00056"/>
    </source>
</evidence>
<evidence type="ECO:0000256" key="4">
    <source>
        <dbReference type="SAM" id="MobiDB-lite"/>
    </source>
</evidence>
<dbReference type="InterPro" id="IPR036291">
    <property type="entry name" value="NAD(P)-bd_dom_sf"/>
</dbReference>
<feature type="domain" description="Lactate/malate dehydrogenase C-terminal" evidence="6">
    <location>
        <begin position="257"/>
        <end position="414"/>
    </location>
</feature>
<evidence type="ECO:0000313" key="7">
    <source>
        <dbReference type="EMBL" id="GLR91693.1"/>
    </source>
</evidence>
<dbReference type="SUPFAM" id="SSF51735">
    <property type="entry name" value="NAD(P)-binding Rossmann-fold domains"/>
    <property type="match status" value="1"/>
</dbReference>
<dbReference type="Pfam" id="PF00056">
    <property type="entry name" value="Ldh_1_N"/>
    <property type="match status" value="1"/>
</dbReference>
<dbReference type="PANTHER" id="PTHR43128">
    <property type="entry name" value="L-2-HYDROXYCARBOXYLATE DEHYDROGENASE (NAD(P)(+))"/>
    <property type="match status" value="1"/>
</dbReference>
<dbReference type="EMBL" id="BSOW01000053">
    <property type="protein sequence ID" value="GLR91693.1"/>
    <property type="molecule type" value="Genomic_DNA"/>
</dbReference>
<evidence type="ECO:0000259" key="6">
    <source>
        <dbReference type="Pfam" id="PF02866"/>
    </source>
</evidence>
<dbReference type="PRINTS" id="PR00086">
    <property type="entry name" value="LLDHDRGNASE"/>
</dbReference>
<evidence type="ECO:0000256" key="3">
    <source>
        <dbReference type="ARBA" id="ARBA00023027"/>
    </source>
</evidence>
<feature type="compositionally biased region" description="Pro residues" evidence="4">
    <location>
        <begin position="53"/>
        <end position="64"/>
    </location>
</feature>
<dbReference type="Gene3D" id="3.40.50.720">
    <property type="entry name" value="NAD(P)-binding Rossmann-like Domain"/>
    <property type="match status" value="1"/>
</dbReference>
<dbReference type="Proteomes" id="UP001156905">
    <property type="component" value="Unassembled WGS sequence"/>
</dbReference>
<evidence type="ECO:0000256" key="2">
    <source>
        <dbReference type="ARBA" id="ARBA00023002"/>
    </source>
</evidence>
<dbReference type="NCBIfam" id="NF004863">
    <property type="entry name" value="PRK06223.1"/>
    <property type="match status" value="1"/>
</dbReference>
<dbReference type="InterPro" id="IPR001557">
    <property type="entry name" value="L-lactate/malate_DH"/>
</dbReference>
<feature type="domain" description="Lactate/malate dehydrogenase N-terminal" evidence="5">
    <location>
        <begin position="112"/>
        <end position="252"/>
    </location>
</feature>
<dbReference type="SUPFAM" id="SSF56327">
    <property type="entry name" value="LDH C-terminal domain-like"/>
    <property type="match status" value="1"/>
</dbReference>
<comment type="function">
    <text evidence="1">Catalyzes the reversible oxidation of malate to oxaloacetate.</text>
</comment>
<evidence type="ECO:0000313" key="8">
    <source>
        <dbReference type="Proteomes" id="UP001156905"/>
    </source>
</evidence>
<dbReference type="InterPro" id="IPR015955">
    <property type="entry name" value="Lactate_DH/Glyco_Ohase_4_C"/>
</dbReference>
<proteinExistence type="predicted"/>
<evidence type="ECO:0000256" key="1">
    <source>
        <dbReference type="ARBA" id="ARBA00003966"/>
    </source>
</evidence>
<dbReference type="Gene3D" id="3.90.110.10">
    <property type="entry name" value="Lactate dehydrogenase/glycoside hydrolase, family 4, C-terminal"/>
    <property type="match status" value="1"/>
</dbReference>
<dbReference type="InterPro" id="IPR001236">
    <property type="entry name" value="Lactate/malate_DH_N"/>
</dbReference>
<dbReference type="Pfam" id="PF02866">
    <property type="entry name" value="Ldh_1_C"/>
    <property type="match status" value="1"/>
</dbReference>
<keyword evidence="3" id="KW-0520">NAD</keyword>
<dbReference type="InterPro" id="IPR022383">
    <property type="entry name" value="Lactate/malate_DH_C"/>
</dbReference>
<name>A0ABQ6BC85_9BRAD</name>
<sequence>MSVISVADVEGANGFLVIAARDILTPLAADRAKELNIRIERTGPTKEAAAAPPVRPGAQPPAKPAPMAKSSTSIGWVQPGALSGALYRRGAPVPTQMRVRGELDAATREDRTRVAVIGAGHVGAMTALRLAETSLFSRVALIDIIPGLAAGLALDMWHSAPLRGFMTRIEGSADLSALDGASYVVMTAGRPRQPGMSRTDLTGVNAEIVGGVADGIRRYAPKSVVVVVTNPLEEMTHLMARRTGFASNRVIGMAGVLDSARFCSLIALEGVARPQDVDAIALGSHGAEMVIPLSLAKANGRPIEELIPRDRLATIVERARDSGAEVVKLLQKGSAYFSPAESAASMVAAMVRGGSDLIAACVQSGGAYSVEDTRIGLPVRLDADGVKEIVKLPLRPEEQAALAEAARSIAKRISELG</sequence>
<accession>A0ABQ6BC85</accession>
<feature type="region of interest" description="Disordered" evidence="4">
    <location>
        <begin position="43"/>
        <end position="70"/>
    </location>
</feature>
<dbReference type="RefSeq" id="WP_284275257.1">
    <property type="nucleotide sequence ID" value="NZ_BSOW01000053.1"/>
</dbReference>
<protein>
    <recommendedName>
        <fullName evidence="9">Malate dehydrogenase</fullName>
    </recommendedName>
</protein>
<keyword evidence="8" id="KW-1185">Reference proteome</keyword>
<gene>
    <name evidence="7" type="ORF">GCM10007857_84110</name>
</gene>
<keyword evidence="2" id="KW-0560">Oxidoreductase</keyword>
<evidence type="ECO:0008006" key="9">
    <source>
        <dbReference type="Google" id="ProtNLM"/>
    </source>
</evidence>